<comment type="caution">
    <text evidence="2">The sequence shown here is derived from an EMBL/GenBank/DDBJ whole genome shotgun (WGS) entry which is preliminary data.</text>
</comment>
<evidence type="ECO:0000313" key="3">
    <source>
        <dbReference type="Proteomes" id="UP000673383"/>
    </source>
</evidence>
<proteinExistence type="predicted"/>
<dbReference type="Pfam" id="PF05598">
    <property type="entry name" value="DUF772"/>
    <property type="match status" value="1"/>
</dbReference>
<accession>A0A8I1YJB5</accession>
<gene>
    <name evidence="2" type="ORF">JOH49_009392</name>
</gene>
<dbReference type="Proteomes" id="UP000673383">
    <property type="component" value="Unassembled WGS sequence"/>
</dbReference>
<evidence type="ECO:0000259" key="1">
    <source>
        <dbReference type="Pfam" id="PF05598"/>
    </source>
</evidence>
<evidence type="ECO:0000313" key="2">
    <source>
        <dbReference type="EMBL" id="MBP1299639.1"/>
    </source>
</evidence>
<dbReference type="InterPro" id="IPR008490">
    <property type="entry name" value="Transposase_InsH_N"/>
</dbReference>
<dbReference type="AlphaFoldDB" id="A0A8I1YJB5"/>
<dbReference type="PANTHER" id="PTHR33803">
    <property type="entry name" value="IS1478 TRANSPOSASE"/>
    <property type="match status" value="1"/>
</dbReference>
<sequence length="189" mass="21632">MRPKKQRTTGSGDLFRARLDQIINMKHELVQLAGKVDWDWIDGEIAPLYSENGRPGIATRFVIGLLLLKQIYGLSDEGVCERWVHDPYFQYFTGEEFFQHAFPHERSDLSHWRKRLGDKLELLLAESLRVAHEAGALRSQDLKRVTVDTTVQPKAIAFPTDAKLLHAAISAYSRDGDQRFQTIVITVSR</sequence>
<dbReference type="PANTHER" id="PTHR33803:SF3">
    <property type="entry name" value="BLL1974 PROTEIN"/>
    <property type="match status" value="1"/>
</dbReference>
<feature type="domain" description="Transposase InsH N-terminal" evidence="1">
    <location>
        <begin position="18"/>
        <end position="115"/>
    </location>
</feature>
<dbReference type="EMBL" id="JAFICZ010000001">
    <property type="protein sequence ID" value="MBP1299639.1"/>
    <property type="molecule type" value="Genomic_DNA"/>
</dbReference>
<name>A0A8I1YJB5_BRAEL</name>
<reference evidence="2" key="1">
    <citation type="submission" date="2021-02" db="EMBL/GenBank/DDBJ databases">
        <title>Genomic Encyclopedia of Type Strains, Phase IV (KMG-V): Genome sequencing to study the core and pangenomes of soil and plant-associated prokaryotes.</title>
        <authorList>
            <person name="Whitman W."/>
        </authorList>
    </citation>
    <scope>NUCLEOTIDE SEQUENCE</scope>
    <source>
        <strain evidence="2">USDA 406</strain>
    </source>
</reference>
<organism evidence="2 3">
    <name type="scientific">Bradyrhizobium elkanii</name>
    <dbReference type="NCBI Taxonomy" id="29448"/>
    <lineage>
        <taxon>Bacteria</taxon>
        <taxon>Pseudomonadati</taxon>
        <taxon>Pseudomonadota</taxon>
        <taxon>Alphaproteobacteria</taxon>
        <taxon>Hyphomicrobiales</taxon>
        <taxon>Nitrobacteraceae</taxon>
        <taxon>Bradyrhizobium</taxon>
    </lineage>
</organism>
<protein>
    <recommendedName>
        <fullName evidence="1">Transposase InsH N-terminal domain-containing protein</fullName>
    </recommendedName>
</protein>